<dbReference type="GO" id="GO:0005576">
    <property type="term" value="C:extracellular region"/>
    <property type="evidence" value="ECO:0007669"/>
    <property type="project" value="TreeGrafter"/>
</dbReference>
<dbReference type="SUPFAM" id="SSF51445">
    <property type="entry name" value="(Trans)glycosidases"/>
    <property type="match status" value="1"/>
</dbReference>
<keyword evidence="3" id="KW-1185">Reference proteome</keyword>
<dbReference type="PANTHER" id="PTHR45708">
    <property type="entry name" value="ENDOCHITINASE"/>
    <property type="match status" value="1"/>
</dbReference>
<dbReference type="Proteomes" id="UP000095767">
    <property type="component" value="Unassembled WGS sequence"/>
</dbReference>
<feature type="region of interest" description="Disordered" evidence="1">
    <location>
        <begin position="1"/>
        <end position="42"/>
    </location>
</feature>
<dbReference type="AlphaFoldDB" id="A0A1E5UMT3"/>
<reference evidence="2 3" key="1">
    <citation type="submission" date="2016-09" db="EMBL/GenBank/DDBJ databases">
        <title>The draft genome of Dichanthelium oligosanthes: A C3 panicoid grass species.</title>
        <authorList>
            <person name="Studer A.J."/>
            <person name="Schnable J.C."/>
            <person name="Brutnell T.P."/>
        </authorList>
    </citation>
    <scope>NUCLEOTIDE SEQUENCE [LARGE SCALE GENOMIC DNA]</scope>
    <source>
        <strain evidence="3">cv. Kellogg 1175</strain>
        <tissue evidence="2">Leaf</tissue>
    </source>
</reference>
<proteinExistence type="predicted"/>
<dbReference type="EMBL" id="LWDX02070836">
    <property type="protein sequence ID" value="OEL14189.1"/>
    <property type="molecule type" value="Genomic_DNA"/>
</dbReference>
<keyword evidence="2" id="KW-0624">Polysaccharide degradation</keyword>
<keyword evidence="2" id="KW-0858">Xylan degradation</keyword>
<gene>
    <name evidence="2" type="ORF">BAE44_0024791</name>
</gene>
<dbReference type="PANTHER" id="PTHR45708:SF11">
    <property type="entry name" value="XYLANASE INHIBITOR PROTEIN XIP"/>
    <property type="match status" value="1"/>
</dbReference>
<sequence length="165" mass="18210">MATATTSSTASPRASSCSSPSAGQAARTTRSPPPRHQATRPGGVTLTATVRCRYPDSSLTPALATGLFASIHIRLYGDLKCTWGNMEAWEKWAAAYPESRVFVGVVASPEADEDAYMFQKDLYYSVLQFAEKVRKYIRRHHDLGPVAEPGYRSWVFLFLKPIFSS</sequence>
<dbReference type="Gene3D" id="3.20.20.80">
    <property type="entry name" value="Glycosidases"/>
    <property type="match status" value="1"/>
</dbReference>
<keyword evidence="2" id="KW-0378">Hydrolase</keyword>
<dbReference type="OrthoDB" id="6020543at2759"/>
<keyword evidence="2" id="KW-0119">Carbohydrate metabolism</keyword>
<organism evidence="2 3">
    <name type="scientific">Dichanthelium oligosanthes</name>
    <dbReference type="NCBI Taxonomy" id="888268"/>
    <lineage>
        <taxon>Eukaryota</taxon>
        <taxon>Viridiplantae</taxon>
        <taxon>Streptophyta</taxon>
        <taxon>Embryophyta</taxon>
        <taxon>Tracheophyta</taxon>
        <taxon>Spermatophyta</taxon>
        <taxon>Magnoliopsida</taxon>
        <taxon>Liliopsida</taxon>
        <taxon>Poales</taxon>
        <taxon>Poaceae</taxon>
        <taxon>PACMAD clade</taxon>
        <taxon>Panicoideae</taxon>
        <taxon>Panicodae</taxon>
        <taxon>Paniceae</taxon>
        <taxon>Dichantheliinae</taxon>
        <taxon>Dichanthelium</taxon>
    </lineage>
</organism>
<dbReference type="GO" id="GO:0045493">
    <property type="term" value="P:xylan catabolic process"/>
    <property type="evidence" value="ECO:0007669"/>
    <property type="project" value="UniProtKB-KW"/>
</dbReference>
<evidence type="ECO:0000313" key="3">
    <source>
        <dbReference type="Proteomes" id="UP000095767"/>
    </source>
</evidence>
<dbReference type="InterPro" id="IPR050542">
    <property type="entry name" value="Glycosyl_Hydrlase18_Chitinase"/>
</dbReference>
<dbReference type="GO" id="GO:0004568">
    <property type="term" value="F:chitinase activity"/>
    <property type="evidence" value="ECO:0007669"/>
    <property type="project" value="TreeGrafter"/>
</dbReference>
<protein>
    <submittedName>
        <fullName evidence="2">Xylanase inhibitor protein 2</fullName>
    </submittedName>
</protein>
<evidence type="ECO:0000313" key="2">
    <source>
        <dbReference type="EMBL" id="OEL14189.1"/>
    </source>
</evidence>
<dbReference type="STRING" id="888268.A0A1E5UMT3"/>
<evidence type="ECO:0000256" key="1">
    <source>
        <dbReference type="SAM" id="MobiDB-lite"/>
    </source>
</evidence>
<feature type="compositionally biased region" description="Low complexity" evidence="1">
    <location>
        <begin position="1"/>
        <end position="26"/>
    </location>
</feature>
<keyword evidence="2" id="KW-0326">Glycosidase</keyword>
<name>A0A1E5UMT3_9POAL</name>
<dbReference type="InterPro" id="IPR017853">
    <property type="entry name" value="GH"/>
</dbReference>
<accession>A0A1E5UMT3</accession>
<comment type="caution">
    <text evidence="2">The sequence shown here is derived from an EMBL/GenBank/DDBJ whole genome shotgun (WGS) entry which is preliminary data.</text>
</comment>